<protein>
    <submittedName>
        <fullName evidence="2">Uncharacterized protein</fullName>
    </submittedName>
</protein>
<sequence>MALSAYFLRALTVTYTARNRSSMTATIENLRNTILWMPPASSSSPPSSASSSPPSSTSSLSPSVLSSSPSSPSSASSCSAPWPVPRRIGRRQWRVTYLKSPFKYKYALRHYVFEDHRYAFSFYDVENVQEVLSAALGAMAKETCCSCRFSWHFAGRPQAALPAAPRLVASSLSSSSAASSASAVPAEDSLAGGAEEARKASRKVFPVLQGHCPADKEFIRRALEEEQAVERIRKKLDKKTLQWFPGKTPWAPK</sequence>
<organism evidence="2 3">
    <name type="scientific">Besnoitia besnoiti</name>
    <name type="common">Apicomplexan protozoan</name>
    <dbReference type="NCBI Taxonomy" id="94643"/>
    <lineage>
        <taxon>Eukaryota</taxon>
        <taxon>Sar</taxon>
        <taxon>Alveolata</taxon>
        <taxon>Apicomplexa</taxon>
        <taxon>Conoidasida</taxon>
        <taxon>Coccidia</taxon>
        <taxon>Eucoccidiorida</taxon>
        <taxon>Eimeriorina</taxon>
        <taxon>Sarcocystidae</taxon>
        <taxon>Besnoitia</taxon>
    </lineage>
</organism>
<proteinExistence type="predicted"/>
<accession>A0A2A9M5P9</accession>
<dbReference type="RefSeq" id="XP_029217278.1">
    <property type="nucleotide sequence ID" value="XM_029366818.1"/>
</dbReference>
<keyword evidence="3" id="KW-1185">Reference proteome</keyword>
<reference evidence="2 3" key="1">
    <citation type="submission" date="2017-09" db="EMBL/GenBank/DDBJ databases">
        <title>Genome sequencing of Besnoitia besnoiti strain Bb-Ger1.</title>
        <authorList>
            <person name="Schares G."/>
            <person name="Venepally P."/>
            <person name="Lorenzi H.A."/>
        </authorList>
    </citation>
    <scope>NUCLEOTIDE SEQUENCE [LARGE SCALE GENOMIC DNA]</scope>
    <source>
        <strain evidence="2 3">Bb-Ger1</strain>
    </source>
</reference>
<dbReference type="GeneID" id="40313394"/>
<feature type="compositionally biased region" description="Low complexity" evidence="1">
    <location>
        <begin position="39"/>
        <end position="81"/>
    </location>
</feature>
<dbReference type="VEuPathDB" id="ToxoDB:BESB_084680"/>
<gene>
    <name evidence="2" type="ORF">BESB_084680</name>
</gene>
<evidence type="ECO:0000256" key="1">
    <source>
        <dbReference type="SAM" id="MobiDB-lite"/>
    </source>
</evidence>
<dbReference type="OrthoDB" id="406314at2759"/>
<dbReference type="Proteomes" id="UP000224006">
    <property type="component" value="Chromosome VIII"/>
</dbReference>
<dbReference type="KEGG" id="bbes:BESB_084680"/>
<name>A0A2A9M5P9_BESBE</name>
<evidence type="ECO:0000313" key="2">
    <source>
        <dbReference type="EMBL" id="PFH33269.1"/>
    </source>
</evidence>
<evidence type="ECO:0000313" key="3">
    <source>
        <dbReference type="Proteomes" id="UP000224006"/>
    </source>
</evidence>
<comment type="caution">
    <text evidence="2">The sequence shown here is derived from an EMBL/GenBank/DDBJ whole genome shotgun (WGS) entry which is preliminary data.</text>
</comment>
<dbReference type="EMBL" id="NWUJ01000009">
    <property type="protein sequence ID" value="PFH33269.1"/>
    <property type="molecule type" value="Genomic_DNA"/>
</dbReference>
<feature type="region of interest" description="Disordered" evidence="1">
    <location>
        <begin position="39"/>
        <end position="82"/>
    </location>
</feature>
<dbReference type="AlphaFoldDB" id="A0A2A9M5P9"/>